<evidence type="ECO:0000256" key="7">
    <source>
        <dbReference type="ARBA" id="ARBA00023004"/>
    </source>
</evidence>
<sequence length="386" mass="41988">MRTKILALTLLGGIAFPAVSDAWQLSDSCPASHQKLADGTCELVTLYDFYASPDQHGGVQAELPELLSGRFTPQQIDLGRILFFDPILSAEKDMSCASCHQPERGLSDGRKRSLGATTGAARTELPRSTPSLWNVGFQPRFMWDGRAETLEEQALLPLFSEVEMGNTKEGVETALLDNPAYVQLFDDAFEAPPSVERVGTALAAFQASLVSFNSRYDRYAHGDASALSPQEVLGMNAFRGFVGRCSQCHIPPLFTDSELSVVGAPENDLGHADLGAGALNTDEPALLGAFKVPTLRNITRTAPYFHSGQFETLDEVVDFYNNDRGHMAPEGQDLKIHWHVHMTKGPQLSKEDMVNIVAFLSALEDETLMPTVPEKLPSGLTPVPGL</sequence>
<protein>
    <submittedName>
        <fullName evidence="12">Di-heme cytochrome c peroxidase</fullName>
    </submittedName>
</protein>
<evidence type="ECO:0000313" key="13">
    <source>
        <dbReference type="Proteomes" id="UP001203880"/>
    </source>
</evidence>
<feature type="domain" description="Cytochrome c" evidence="11">
    <location>
        <begin position="229"/>
        <end position="364"/>
    </location>
</feature>
<evidence type="ECO:0000256" key="4">
    <source>
        <dbReference type="ARBA" id="ARBA00022729"/>
    </source>
</evidence>
<evidence type="ECO:0000256" key="3">
    <source>
        <dbReference type="ARBA" id="ARBA00022723"/>
    </source>
</evidence>
<reference evidence="12" key="1">
    <citation type="submission" date="2022-05" db="EMBL/GenBank/DDBJ databases">
        <authorList>
            <person name="Park J.-S."/>
        </authorList>
    </citation>
    <scope>NUCLEOTIDE SEQUENCE</scope>
    <source>
        <strain evidence="12">2012CJ41-6</strain>
    </source>
</reference>
<dbReference type="PROSITE" id="PS51007">
    <property type="entry name" value="CYTC"/>
    <property type="match status" value="1"/>
</dbReference>
<evidence type="ECO:0000259" key="11">
    <source>
        <dbReference type="PROSITE" id="PS51007"/>
    </source>
</evidence>
<dbReference type="PANTHER" id="PTHR30600:SF10">
    <property type="entry name" value="BLL6722 PROTEIN"/>
    <property type="match status" value="1"/>
</dbReference>
<dbReference type="PIRSF" id="PIRSF000294">
    <property type="entry name" value="Cytochrome-c_peroxidase"/>
    <property type="match status" value="1"/>
</dbReference>
<dbReference type="InterPro" id="IPR009056">
    <property type="entry name" value="Cyt_c-like_dom"/>
</dbReference>
<keyword evidence="4 10" id="KW-0732">Signal</keyword>
<keyword evidence="7 8" id="KW-0408">Iron</keyword>
<dbReference type="InterPro" id="IPR036909">
    <property type="entry name" value="Cyt_c-like_dom_sf"/>
</dbReference>
<dbReference type="Proteomes" id="UP001203880">
    <property type="component" value="Unassembled WGS sequence"/>
</dbReference>
<proteinExistence type="predicted"/>
<feature type="chain" id="PRO_5045366356" evidence="10">
    <location>
        <begin position="21"/>
        <end position="386"/>
    </location>
</feature>
<keyword evidence="3 8" id="KW-0479">Metal-binding</keyword>
<dbReference type="InterPro" id="IPR026259">
    <property type="entry name" value="MauG/Cytc_peroxidase"/>
</dbReference>
<feature type="compositionally biased region" description="Basic and acidic residues" evidence="9">
    <location>
        <begin position="101"/>
        <end position="111"/>
    </location>
</feature>
<dbReference type="Gene3D" id="1.10.760.10">
    <property type="entry name" value="Cytochrome c-like domain"/>
    <property type="match status" value="2"/>
</dbReference>
<dbReference type="GO" id="GO:0004601">
    <property type="term" value="F:peroxidase activity"/>
    <property type="evidence" value="ECO:0007669"/>
    <property type="project" value="UniProtKB-KW"/>
</dbReference>
<evidence type="ECO:0000256" key="5">
    <source>
        <dbReference type="ARBA" id="ARBA00022764"/>
    </source>
</evidence>
<organism evidence="12 13">
    <name type="scientific">Ruegeria spongiae</name>
    <dbReference type="NCBI Taxonomy" id="2942209"/>
    <lineage>
        <taxon>Bacteria</taxon>
        <taxon>Pseudomonadati</taxon>
        <taxon>Pseudomonadota</taxon>
        <taxon>Alphaproteobacteria</taxon>
        <taxon>Rhodobacterales</taxon>
        <taxon>Roseobacteraceae</taxon>
        <taxon>Ruegeria</taxon>
    </lineage>
</organism>
<keyword evidence="12" id="KW-0575">Peroxidase</keyword>
<dbReference type="InterPro" id="IPR018524">
    <property type="entry name" value="DNA/RNA_endonuclease_AS"/>
</dbReference>
<evidence type="ECO:0000256" key="2">
    <source>
        <dbReference type="ARBA" id="ARBA00022617"/>
    </source>
</evidence>
<evidence type="ECO:0000256" key="6">
    <source>
        <dbReference type="ARBA" id="ARBA00023002"/>
    </source>
</evidence>
<gene>
    <name evidence="12" type="ORF">M3P21_02845</name>
</gene>
<comment type="subcellular location">
    <subcellularLocation>
        <location evidence="1">Periplasm</location>
    </subcellularLocation>
</comment>
<dbReference type="SUPFAM" id="SSF46626">
    <property type="entry name" value="Cytochrome c"/>
    <property type="match status" value="2"/>
</dbReference>
<evidence type="ECO:0000256" key="1">
    <source>
        <dbReference type="ARBA" id="ARBA00004418"/>
    </source>
</evidence>
<feature type="region of interest" description="Disordered" evidence="9">
    <location>
        <begin position="101"/>
        <end position="121"/>
    </location>
</feature>
<dbReference type="EMBL" id="JAMFMB010000002">
    <property type="protein sequence ID" value="MCL6282456.1"/>
    <property type="molecule type" value="Genomic_DNA"/>
</dbReference>
<evidence type="ECO:0000256" key="10">
    <source>
        <dbReference type="SAM" id="SignalP"/>
    </source>
</evidence>
<evidence type="ECO:0000313" key="12">
    <source>
        <dbReference type="EMBL" id="MCL6282456.1"/>
    </source>
</evidence>
<keyword evidence="13" id="KW-1185">Reference proteome</keyword>
<dbReference type="RefSeq" id="WP_249706628.1">
    <property type="nucleotide sequence ID" value="NZ_JAMFMB010000002.1"/>
</dbReference>
<name>A0ABT0PY06_9RHOB</name>
<feature type="signal peptide" evidence="10">
    <location>
        <begin position="1"/>
        <end position="20"/>
    </location>
</feature>
<dbReference type="InterPro" id="IPR004852">
    <property type="entry name" value="Di-haem_cyt_c_peroxidsae"/>
</dbReference>
<keyword evidence="5" id="KW-0574">Periplasm</keyword>
<keyword evidence="6" id="KW-0560">Oxidoreductase</keyword>
<dbReference type="PANTHER" id="PTHR30600">
    <property type="entry name" value="CYTOCHROME C PEROXIDASE-RELATED"/>
    <property type="match status" value="1"/>
</dbReference>
<evidence type="ECO:0000256" key="9">
    <source>
        <dbReference type="SAM" id="MobiDB-lite"/>
    </source>
</evidence>
<keyword evidence="2 8" id="KW-0349">Heme</keyword>
<dbReference type="Pfam" id="PF03150">
    <property type="entry name" value="CCP_MauG"/>
    <property type="match status" value="1"/>
</dbReference>
<accession>A0ABT0PY06</accession>
<comment type="caution">
    <text evidence="12">The sequence shown here is derived from an EMBL/GenBank/DDBJ whole genome shotgun (WGS) entry which is preliminary data.</text>
</comment>
<dbReference type="InterPro" id="IPR051395">
    <property type="entry name" value="Cytochrome_c_Peroxidase/MauG"/>
</dbReference>
<dbReference type="PROSITE" id="PS01070">
    <property type="entry name" value="NUCLEASE_NON_SPEC"/>
    <property type="match status" value="1"/>
</dbReference>
<evidence type="ECO:0000256" key="8">
    <source>
        <dbReference type="PROSITE-ProRule" id="PRU00433"/>
    </source>
</evidence>